<accession>A0ABT0UK35</accession>
<reference evidence="1" key="1">
    <citation type="submission" date="2022-06" db="EMBL/GenBank/DDBJ databases">
        <title>Genome public.</title>
        <authorList>
            <person name="Sun Q."/>
        </authorList>
    </citation>
    <scope>NUCLEOTIDE SEQUENCE</scope>
    <source>
        <strain evidence="1">CWNU-1</strain>
    </source>
</reference>
<sequence>MTYDLPEPGELTIAIDHAQAQLATADAHRARIACTVIAAAVRDILTDFDHDAEFDAAGLALRVGEYGCAAVPLGTYWTATDEVHHIEDPDALDGLSEWVSHLNWDNRAGWQPLCIAISRGYYRLDLARAAQLPTGPLPAPETLP</sequence>
<evidence type="ECO:0000313" key="1">
    <source>
        <dbReference type="EMBL" id="MCM2388815.1"/>
    </source>
</evidence>
<dbReference type="Proteomes" id="UP001431429">
    <property type="component" value="Unassembled WGS sequence"/>
</dbReference>
<dbReference type="EMBL" id="JAMQAW010000008">
    <property type="protein sequence ID" value="MCM2388815.1"/>
    <property type="molecule type" value="Genomic_DNA"/>
</dbReference>
<evidence type="ECO:0000313" key="2">
    <source>
        <dbReference type="Proteomes" id="UP001431429"/>
    </source>
</evidence>
<organism evidence="1 2">
    <name type="scientific">Streptomyces albipurpureus</name>
    <dbReference type="NCBI Taxonomy" id="2897419"/>
    <lineage>
        <taxon>Bacteria</taxon>
        <taxon>Bacillati</taxon>
        <taxon>Actinomycetota</taxon>
        <taxon>Actinomycetes</taxon>
        <taxon>Kitasatosporales</taxon>
        <taxon>Streptomycetaceae</taxon>
        <taxon>Streptomyces</taxon>
    </lineage>
</organism>
<keyword evidence="2" id="KW-1185">Reference proteome</keyword>
<name>A0ABT0UK35_9ACTN</name>
<protein>
    <submittedName>
        <fullName evidence="1">Uncharacterized protein</fullName>
    </submittedName>
</protein>
<proteinExistence type="predicted"/>
<gene>
    <name evidence="1" type="ORF">NBG84_11015</name>
</gene>
<dbReference type="RefSeq" id="WP_250919141.1">
    <property type="nucleotide sequence ID" value="NZ_JAMQAW010000008.1"/>
</dbReference>
<comment type="caution">
    <text evidence="1">The sequence shown here is derived from an EMBL/GenBank/DDBJ whole genome shotgun (WGS) entry which is preliminary data.</text>
</comment>